<proteinExistence type="predicted"/>
<accession>A0A0D6N2A0</accession>
<accession>A0A6N3SVE1</accession>
<sequence>MTNHPKTAERLPRWEEGTIRLIDILPETSGGPCRLRSGLPVSLAWKDVIFRAGHRTMEIDSPTFEGVLEQMPGEKCGSAFVVEDSLFNAVFPRGQALPLCLAGYNMAFLHQMLGGPWEMPPYLLCLYRLARVFQLGRAGDYTLAELAEYSQPTLDMPWYESGATARLLQGRVVLSELLSQTRLNMLVALSCTRTLPPPVSEPWGKAQGWQTMEGGIFRDFD</sequence>
<dbReference type="AlphaFoldDB" id="A0A0D6N2A0"/>
<evidence type="ECO:0000313" key="4">
    <source>
        <dbReference type="Proteomes" id="UP000321891"/>
    </source>
</evidence>
<dbReference type="Proteomes" id="UP000321891">
    <property type="component" value="Unassembled WGS sequence"/>
</dbReference>
<keyword evidence="4" id="KW-1185">Reference proteome</keyword>
<evidence type="ECO:0000313" key="1">
    <source>
        <dbReference type="EMBL" id="GAN60132.1"/>
    </source>
</evidence>
<dbReference type="STRING" id="1231339.Abci_009_037"/>
<evidence type="ECO:0000313" key="3">
    <source>
        <dbReference type="Proteomes" id="UP000032671"/>
    </source>
</evidence>
<evidence type="ECO:0000313" key="2">
    <source>
        <dbReference type="EMBL" id="GEL60026.1"/>
    </source>
</evidence>
<organism evidence="1 3">
    <name type="scientific">Acetobacter cibinongensis</name>
    <dbReference type="NCBI Taxonomy" id="146475"/>
    <lineage>
        <taxon>Bacteria</taxon>
        <taxon>Pseudomonadati</taxon>
        <taxon>Pseudomonadota</taxon>
        <taxon>Alphaproteobacteria</taxon>
        <taxon>Acetobacterales</taxon>
        <taxon>Acetobacteraceae</taxon>
        <taxon>Acetobacter</taxon>
    </lineage>
</organism>
<gene>
    <name evidence="1" type="ORF">Abci_009_037</name>
    <name evidence="2" type="ORF">ACI01nite_26280</name>
</gene>
<dbReference type="EMBL" id="BJVU01000020">
    <property type="protein sequence ID" value="GEL60026.1"/>
    <property type="molecule type" value="Genomic_DNA"/>
</dbReference>
<dbReference type="EMBL" id="BAMV01000009">
    <property type="protein sequence ID" value="GAN60132.1"/>
    <property type="molecule type" value="Genomic_DNA"/>
</dbReference>
<reference evidence="1 3" key="1">
    <citation type="submission" date="2012-11" db="EMBL/GenBank/DDBJ databases">
        <title>Whole genome sequence of Acetobacter cibinongensis 4H-1.</title>
        <authorList>
            <person name="Azuma Y."/>
            <person name="Higashiura N."/>
            <person name="Hirakawa H."/>
            <person name="Matsushita K."/>
        </authorList>
    </citation>
    <scope>NUCLEOTIDE SEQUENCE [LARGE SCALE GENOMIC DNA]</scope>
    <source>
        <strain evidence="1 3">4H-1</strain>
    </source>
</reference>
<reference evidence="2 4" key="2">
    <citation type="submission" date="2019-07" db="EMBL/GenBank/DDBJ databases">
        <title>Whole genome shotgun sequence of Acetobacter cibinongensis NBRC 16605.</title>
        <authorList>
            <person name="Hosoyama A."/>
            <person name="Uohara A."/>
            <person name="Ohji S."/>
            <person name="Ichikawa N."/>
        </authorList>
    </citation>
    <scope>NUCLEOTIDE SEQUENCE [LARGE SCALE GENOMIC DNA]</scope>
    <source>
        <strain evidence="2 4">NBRC 16605</strain>
    </source>
</reference>
<name>A0A0D6N2A0_9PROT</name>
<comment type="caution">
    <text evidence="1">The sequence shown here is derived from an EMBL/GenBank/DDBJ whole genome shotgun (WGS) entry which is preliminary data.</text>
</comment>
<dbReference type="Proteomes" id="UP000032671">
    <property type="component" value="Unassembled WGS sequence"/>
</dbReference>
<protein>
    <submittedName>
        <fullName evidence="1">Uncharacterized protein</fullName>
    </submittedName>
</protein>
<dbReference type="RefSeq" id="WP_146807029.1">
    <property type="nucleotide sequence ID" value="NZ_BAMV01000009.1"/>
</dbReference>